<dbReference type="Proteomes" id="UP000272560">
    <property type="component" value="Unassembled WGS sequence"/>
</dbReference>
<comment type="caution">
    <text evidence="2">The sequence shown here is derived from an EMBL/GenBank/DDBJ whole genome shotgun (WGS) entry which is preliminary data.</text>
</comment>
<dbReference type="InterPro" id="IPR004360">
    <property type="entry name" value="Glyas_Fos-R_dOase_dom"/>
</dbReference>
<dbReference type="OrthoDB" id="9798430at2"/>
<dbReference type="SUPFAM" id="SSF54593">
    <property type="entry name" value="Glyoxalase/Bleomycin resistance protein/Dihydroxybiphenyl dioxygenase"/>
    <property type="match status" value="1"/>
</dbReference>
<reference evidence="2 3" key="1">
    <citation type="submission" date="2018-09" db="EMBL/GenBank/DDBJ databases">
        <title>Novel species of Arthrobacter.</title>
        <authorList>
            <person name="Liu Q."/>
            <person name="Xin Y.-H."/>
        </authorList>
    </citation>
    <scope>NUCLEOTIDE SEQUENCE [LARGE SCALE GENOMIC DNA]</scope>
    <source>
        <strain evidence="2 3">Hz2</strain>
    </source>
</reference>
<dbReference type="InterPro" id="IPR037523">
    <property type="entry name" value="VOC_core"/>
</dbReference>
<dbReference type="PROSITE" id="PS51819">
    <property type="entry name" value="VOC"/>
    <property type="match status" value="1"/>
</dbReference>
<dbReference type="PANTHER" id="PTHR36503">
    <property type="entry name" value="BLR2520 PROTEIN"/>
    <property type="match status" value="1"/>
</dbReference>
<sequence>MDQQLHFITVATRDLEAARSFYRKLGWSPVLDVPDEIIFYQVAPGLLLGLFLAEKFAEDLGRDEAPDPAGVTLSHNVGSPGDVQKVVAAMADAGATVLKEPRKGAFGGIFHALVRDPNDVVWEIAHNPGWRIDDDGAVVLG</sequence>
<feature type="domain" description="VOC" evidence="1">
    <location>
        <begin position="4"/>
        <end position="127"/>
    </location>
</feature>
<dbReference type="EMBL" id="QZVT01000002">
    <property type="protein sequence ID" value="RJT81829.1"/>
    <property type="molecule type" value="Genomic_DNA"/>
</dbReference>
<evidence type="ECO:0000313" key="3">
    <source>
        <dbReference type="Proteomes" id="UP000272560"/>
    </source>
</evidence>
<protein>
    <submittedName>
        <fullName evidence="2">VOC family protein</fullName>
    </submittedName>
</protein>
<dbReference type="RefSeq" id="WP_120147649.1">
    <property type="nucleotide sequence ID" value="NZ_QZVT01000002.1"/>
</dbReference>
<name>A0A3A5M401_9MICC</name>
<dbReference type="Pfam" id="PF00903">
    <property type="entry name" value="Glyoxalase"/>
    <property type="match status" value="1"/>
</dbReference>
<proteinExistence type="predicted"/>
<gene>
    <name evidence="2" type="ORF">D6T63_03450</name>
</gene>
<dbReference type="Gene3D" id="3.10.180.10">
    <property type="entry name" value="2,3-Dihydroxybiphenyl 1,2-Dioxygenase, domain 1"/>
    <property type="match status" value="1"/>
</dbReference>
<keyword evidence="3" id="KW-1185">Reference proteome</keyword>
<evidence type="ECO:0000313" key="2">
    <source>
        <dbReference type="EMBL" id="RJT81829.1"/>
    </source>
</evidence>
<dbReference type="PANTHER" id="PTHR36503:SF1">
    <property type="entry name" value="BLR2520 PROTEIN"/>
    <property type="match status" value="1"/>
</dbReference>
<dbReference type="InterPro" id="IPR029068">
    <property type="entry name" value="Glyas_Bleomycin-R_OHBP_Dase"/>
</dbReference>
<dbReference type="AlphaFoldDB" id="A0A3A5M401"/>
<organism evidence="2 3">
    <name type="scientific">Arthrobacter cheniae</name>
    <dbReference type="NCBI Taxonomy" id="1258888"/>
    <lineage>
        <taxon>Bacteria</taxon>
        <taxon>Bacillati</taxon>
        <taxon>Actinomycetota</taxon>
        <taxon>Actinomycetes</taxon>
        <taxon>Micrococcales</taxon>
        <taxon>Micrococcaceae</taxon>
        <taxon>Arthrobacter</taxon>
    </lineage>
</organism>
<accession>A0A3A5M401</accession>
<evidence type="ECO:0000259" key="1">
    <source>
        <dbReference type="PROSITE" id="PS51819"/>
    </source>
</evidence>